<dbReference type="Gene3D" id="3.50.4.10">
    <property type="entry name" value="Hepatocyte Growth Factor"/>
    <property type="match status" value="1"/>
</dbReference>
<feature type="compositionally biased region" description="Polar residues" evidence="1">
    <location>
        <begin position="237"/>
        <end position="250"/>
    </location>
</feature>
<feature type="compositionally biased region" description="Low complexity" evidence="1">
    <location>
        <begin position="282"/>
        <end position="307"/>
    </location>
</feature>
<accession>A0AA40EW52</accession>
<proteinExistence type="predicted"/>
<dbReference type="InterPro" id="IPR003609">
    <property type="entry name" value="Pan_app"/>
</dbReference>
<protein>
    <recommendedName>
        <fullName evidence="3">Apple domain-containing protein</fullName>
    </recommendedName>
</protein>
<feature type="compositionally biased region" description="Low complexity" evidence="1">
    <location>
        <begin position="251"/>
        <end position="264"/>
    </location>
</feature>
<feature type="region of interest" description="Disordered" evidence="1">
    <location>
        <begin position="390"/>
        <end position="470"/>
    </location>
</feature>
<feature type="compositionally biased region" description="Polar residues" evidence="1">
    <location>
        <begin position="353"/>
        <end position="362"/>
    </location>
</feature>
<feature type="transmembrane region" description="Helical" evidence="2">
    <location>
        <begin position="315"/>
        <end position="338"/>
    </location>
</feature>
<dbReference type="PROSITE" id="PS51257">
    <property type="entry name" value="PROKAR_LIPOPROTEIN"/>
    <property type="match status" value="1"/>
</dbReference>
<dbReference type="Proteomes" id="UP001172155">
    <property type="component" value="Unassembled WGS sequence"/>
</dbReference>
<evidence type="ECO:0000256" key="2">
    <source>
        <dbReference type="SAM" id="Phobius"/>
    </source>
</evidence>
<gene>
    <name evidence="4" type="ORF">B0T18DRAFT_438527</name>
</gene>
<evidence type="ECO:0000313" key="5">
    <source>
        <dbReference type="Proteomes" id="UP001172155"/>
    </source>
</evidence>
<dbReference type="EMBL" id="JAUKUD010000004">
    <property type="protein sequence ID" value="KAK0746591.1"/>
    <property type="molecule type" value="Genomic_DNA"/>
</dbReference>
<feature type="compositionally biased region" description="Polar residues" evidence="1">
    <location>
        <begin position="459"/>
        <end position="470"/>
    </location>
</feature>
<feature type="compositionally biased region" description="Gly residues" evidence="1">
    <location>
        <begin position="395"/>
        <end position="404"/>
    </location>
</feature>
<feature type="region of interest" description="Disordered" evidence="1">
    <location>
        <begin position="192"/>
        <end position="307"/>
    </location>
</feature>
<organism evidence="4 5">
    <name type="scientific">Schizothecium vesticola</name>
    <dbReference type="NCBI Taxonomy" id="314040"/>
    <lineage>
        <taxon>Eukaryota</taxon>
        <taxon>Fungi</taxon>
        <taxon>Dikarya</taxon>
        <taxon>Ascomycota</taxon>
        <taxon>Pezizomycotina</taxon>
        <taxon>Sordariomycetes</taxon>
        <taxon>Sordariomycetidae</taxon>
        <taxon>Sordariales</taxon>
        <taxon>Schizotheciaceae</taxon>
        <taxon>Schizothecium</taxon>
    </lineage>
</organism>
<dbReference type="Pfam" id="PF00024">
    <property type="entry name" value="PAN_1"/>
    <property type="match status" value="1"/>
</dbReference>
<comment type="caution">
    <text evidence="4">The sequence shown here is derived from an EMBL/GenBank/DDBJ whole genome shotgun (WGS) entry which is preliminary data.</text>
</comment>
<keyword evidence="2" id="KW-1133">Transmembrane helix</keyword>
<sequence>MALDRRQQNASPCPNRNGSSLGAAQPFTIACGSDIGGTTMDTFDAFDLRTCGDICSSFHPRCDGATFDGRNCQLRSRLNPGNVRQSRSLDSVVASFPSAASNCASLGTTTSQGGTAWILSCGRVIVGLDIGQEHASSLQDCMAQCSSTASCAAVTFDASQDQGFKNCYFKSQVTDGGVIVQDTRVDTALIQSAGNASPSDGGTGPAPTSPPNQGVATVPLPTPTGGSGSGAVFFMPPSNTVAGSGSGNTNSSPLPTDLTPSPTQLAPPQFLPTGTGGFTFPNANQQSGSNQDNSNNNNNNNNNNAIDDDNSASNAWIAAPVVGSVAAIALIVLSFVMLKRRRLGNNGRGRDTLASQSSSDSLRPSAARKLNISRPKALSAMITSWLPAAARGERGSGGGGGGRGSRGKMGNFSEVESATGRGRGSMRTSVTGLVRPGVAMGSGDVEDGEAEKRRGDLRNSLNGLGQNRWS</sequence>
<feature type="domain" description="Apple" evidence="3">
    <location>
        <begin position="112"/>
        <end position="191"/>
    </location>
</feature>
<dbReference type="AlphaFoldDB" id="A0AA40EW52"/>
<name>A0AA40EW52_9PEZI</name>
<evidence type="ECO:0000259" key="3">
    <source>
        <dbReference type="SMART" id="SM00473"/>
    </source>
</evidence>
<keyword evidence="5" id="KW-1185">Reference proteome</keyword>
<keyword evidence="2" id="KW-0812">Transmembrane</keyword>
<feature type="region of interest" description="Disordered" evidence="1">
    <location>
        <begin position="345"/>
        <end position="367"/>
    </location>
</feature>
<evidence type="ECO:0000313" key="4">
    <source>
        <dbReference type="EMBL" id="KAK0746591.1"/>
    </source>
</evidence>
<keyword evidence="2" id="KW-0472">Membrane</keyword>
<evidence type="ECO:0000256" key="1">
    <source>
        <dbReference type="SAM" id="MobiDB-lite"/>
    </source>
</evidence>
<dbReference type="SMART" id="SM00473">
    <property type="entry name" value="PAN_AP"/>
    <property type="match status" value="1"/>
</dbReference>
<reference evidence="4" key="1">
    <citation type="submission" date="2023-06" db="EMBL/GenBank/DDBJ databases">
        <title>Genome-scale phylogeny and comparative genomics of the fungal order Sordariales.</title>
        <authorList>
            <consortium name="Lawrence Berkeley National Laboratory"/>
            <person name="Hensen N."/>
            <person name="Bonometti L."/>
            <person name="Westerberg I."/>
            <person name="Brannstrom I.O."/>
            <person name="Guillou S."/>
            <person name="Cros-Aarteil S."/>
            <person name="Calhoun S."/>
            <person name="Haridas S."/>
            <person name="Kuo A."/>
            <person name="Mondo S."/>
            <person name="Pangilinan J."/>
            <person name="Riley R."/>
            <person name="LaButti K."/>
            <person name="Andreopoulos B."/>
            <person name="Lipzen A."/>
            <person name="Chen C."/>
            <person name="Yanf M."/>
            <person name="Daum C."/>
            <person name="Ng V."/>
            <person name="Clum A."/>
            <person name="Steindorff A."/>
            <person name="Ohm R."/>
            <person name="Martin F."/>
            <person name="Silar P."/>
            <person name="Natvig D."/>
            <person name="Lalanne C."/>
            <person name="Gautier V."/>
            <person name="Ament-velasquez S.L."/>
            <person name="Kruys A."/>
            <person name="Hutchinson M.I."/>
            <person name="Powell A.J."/>
            <person name="Barry K."/>
            <person name="Miller A.N."/>
            <person name="Grigoriev I.V."/>
            <person name="Debuchy R."/>
            <person name="Gladieux P."/>
            <person name="Thoren M.H."/>
            <person name="Johannesson H."/>
        </authorList>
    </citation>
    <scope>NUCLEOTIDE SEQUENCE</scope>
    <source>
        <strain evidence="4">SMH3187-1</strain>
    </source>
</reference>